<dbReference type="EMBL" id="BAABHY010000006">
    <property type="protein sequence ID" value="GAA5113731.1"/>
    <property type="molecule type" value="Genomic_DNA"/>
</dbReference>
<keyword evidence="3" id="KW-1185">Reference proteome</keyword>
<evidence type="ECO:0000313" key="2">
    <source>
        <dbReference type="EMBL" id="GAA5113731.1"/>
    </source>
</evidence>
<dbReference type="RefSeq" id="WP_345492236.1">
    <property type="nucleotide sequence ID" value="NZ_BAABHY010000006.1"/>
</dbReference>
<feature type="chain" id="PRO_5046926931" evidence="1">
    <location>
        <begin position="27"/>
        <end position="156"/>
    </location>
</feature>
<evidence type="ECO:0000256" key="1">
    <source>
        <dbReference type="SAM" id="SignalP"/>
    </source>
</evidence>
<evidence type="ECO:0000313" key="3">
    <source>
        <dbReference type="Proteomes" id="UP001500171"/>
    </source>
</evidence>
<reference evidence="3" key="1">
    <citation type="journal article" date="2019" name="Int. J. Syst. Evol. Microbiol.">
        <title>The Global Catalogue of Microorganisms (GCM) 10K type strain sequencing project: providing services to taxonomists for standard genome sequencing and annotation.</title>
        <authorList>
            <consortium name="The Broad Institute Genomics Platform"/>
            <consortium name="The Broad Institute Genome Sequencing Center for Infectious Disease"/>
            <person name="Wu L."/>
            <person name="Ma J."/>
        </authorList>
    </citation>
    <scope>NUCLEOTIDE SEQUENCE [LARGE SCALE GENOMIC DNA]</scope>
    <source>
        <strain evidence="3">JCM 18050</strain>
    </source>
</reference>
<proteinExistence type="predicted"/>
<accession>A0ABP9NB97</accession>
<gene>
    <name evidence="2" type="ORF">GCM10023211_22280</name>
</gene>
<dbReference type="Proteomes" id="UP001500171">
    <property type="component" value="Unassembled WGS sequence"/>
</dbReference>
<sequence>MFMILKNKWLSFVLFIMTVFSASTYAQSVTTASGYADGYVLRATQQGNMIKVDLRFEAQVDGYSGETIYQSPSSTSWQQDFYVEINGKRYPLSIDSEGKYQAPESLKLTFCYNTQKNPRVGSWRGIFTGPNSAVDTINVALPNLPLIQNVPVSQIH</sequence>
<keyword evidence="1" id="KW-0732">Signal</keyword>
<organism evidence="2 3">
    <name type="scientific">Orbus sasakiae</name>
    <dbReference type="NCBI Taxonomy" id="1078475"/>
    <lineage>
        <taxon>Bacteria</taxon>
        <taxon>Pseudomonadati</taxon>
        <taxon>Pseudomonadota</taxon>
        <taxon>Gammaproteobacteria</taxon>
        <taxon>Orbales</taxon>
        <taxon>Orbaceae</taxon>
        <taxon>Orbus</taxon>
    </lineage>
</organism>
<protein>
    <submittedName>
        <fullName evidence="2">Uncharacterized protein</fullName>
    </submittedName>
</protein>
<feature type="signal peptide" evidence="1">
    <location>
        <begin position="1"/>
        <end position="26"/>
    </location>
</feature>
<comment type="caution">
    <text evidence="2">The sequence shown here is derived from an EMBL/GenBank/DDBJ whole genome shotgun (WGS) entry which is preliminary data.</text>
</comment>
<name>A0ABP9NB97_9GAMM</name>